<dbReference type="Proteomes" id="UP000186785">
    <property type="component" value="Unassembled WGS sequence"/>
</dbReference>
<accession>A0A1Q5PPJ0</accession>
<keyword evidence="10" id="KW-1185">Reference proteome</keyword>
<dbReference type="OrthoDB" id="8545217at2"/>
<comment type="similarity">
    <text evidence="2">Belongs to the glutaredoxin family.</text>
</comment>
<keyword evidence="6" id="KW-1015">Disulfide bond</keyword>
<dbReference type="InterPro" id="IPR011909">
    <property type="entry name" value="GlrX_NrdH"/>
</dbReference>
<dbReference type="CDD" id="cd02976">
    <property type="entry name" value="NrdH"/>
    <property type="match status" value="1"/>
</dbReference>
<evidence type="ECO:0000256" key="3">
    <source>
        <dbReference type="ARBA" id="ARBA00017945"/>
    </source>
</evidence>
<dbReference type="EMBL" id="MQSV01000001">
    <property type="protein sequence ID" value="OKL49443.1"/>
    <property type="molecule type" value="Genomic_DNA"/>
</dbReference>
<dbReference type="SUPFAM" id="SSF52833">
    <property type="entry name" value="Thioredoxin-like"/>
    <property type="match status" value="1"/>
</dbReference>
<dbReference type="PROSITE" id="PS51354">
    <property type="entry name" value="GLUTAREDOXIN_2"/>
    <property type="match status" value="1"/>
</dbReference>
<evidence type="ECO:0000256" key="7">
    <source>
        <dbReference type="ARBA" id="ARBA00023284"/>
    </source>
</evidence>
<keyword evidence="4" id="KW-0813">Transport</keyword>
<sequence length="81" mass="8840">MTITVYSKPNCVQCTATYRALDKQGAQYQVVDLTQDDSAMEFVRSLGHAQAPVVVAGDLNWAGFRPDLIRKVIAQAQVVNG</sequence>
<dbReference type="Gene3D" id="3.40.30.10">
    <property type="entry name" value="Glutaredoxin"/>
    <property type="match status" value="1"/>
</dbReference>
<gene>
    <name evidence="9" type="ORF">BSR29_00290</name>
</gene>
<dbReference type="InterPro" id="IPR036249">
    <property type="entry name" value="Thioredoxin-like_sf"/>
</dbReference>
<dbReference type="NCBIfam" id="TIGR02194">
    <property type="entry name" value="GlrX_NrdH"/>
    <property type="match status" value="1"/>
</dbReference>
<dbReference type="InterPro" id="IPR002109">
    <property type="entry name" value="Glutaredoxin"/>
</dbReference>
<evidence type="ECO:0000256" key="4">
    <source>
        <dbReference type="ARBA" id="ARBA00022448"/>
    </source>
</evidence>
<protein>
    <recommendedName>
        <fullName evidence="3">Glutaredoxin-like protein NrdH</fullName>
    </recommendedName>
</protein>
<evidence type="ECO:0000256" key="5">
    <source>
        <dbReference type="ARBA" id="ARBA00022982"/>
    </source>
</evidence>
<evidence type="ECO:0000259" key="8">
    <source>
        <dbReference type="Pfam" id="PF00462"/>
    </source>
</evidence>
<evidence type="ECO:0000256" key="1">
    <source>
        <dbReference type="ARBA" id="ARBA00002292"/>
    </source>
</evidence>
<evidence type="ECO:0000313" key="10">
    <source>
        <dbReference type="Proteomes" id="UP000186785"/>
    </source>
</evidence>
<reference evidence="9 10" key="1">
    <citation type="submission" date="2016-11" db="EMBL/GenBank/DDBJ databases">
        <title>Actinomyces gypaetusis sp. nov. isolated from the vulture Gypaetus barbatus in Qinghai Tibet Plateau China.</title>
        <authorList>
            <person name="Meng X."/>
        </authorList>
    </citation>
    <scope>NUCLEOTIDE SEQUENCE [LARGE SCALE GENOMIC DNA]</scope>
    <source>
        <strain evidence="9 10">VUL4_2</strain>
    </source>
</reference>
<proteinExistence type="inferred from homology"/>
<dbReference type="GO" id="GO:0009055">
    <property type="term" value="F:electron transfer activity"/>
    <property type="evidence" value="ECO:0007669"/>
    <property type="project" value="TreeGrafter"/>
</dbReference>
<dbReference type="PANTHER" id="PTHR34386:SF1">
    <property type="entry name" value="GLUTAREDOXIN-LIKE PROTEIN NRDH"/>
    <property type="match status" value="1"/>
</dbReference>
<dbReference type="AlphaFoldDB" id="A0A1Q5PPJ0"/>
<organism evidence="9 10">
    <name type="scientific">Boudabousia liubingyangii</name>
    <dbReference type="NCBI Taxonomy" id="1921764"/>
    <lineage>
        <taxon>Bacteria</taxon>
        <taxon>Bacillati</taxon>
        <taxon>Actinomycetota</taxon>
        <taxon>Actinomycetes</taxon>
        <taxon>Actinomycetales</taxon>
        <taxon>Actinomycetaceae</taxon>
        <taxon>Boudabousia</taxon>
    </lineage>
</organism>
<dbReference type="STRING" id="1921764.BSR28_02190"/>
<evidence type="ECO:0000256" key="6">
    <source>
        <dbReference type="ARBA" id="ARBA00023157"/>
    </source>
</evidence>
<dbReference type="InterPro" id="IPR051548">
    <property type="entry name" value="Grx-like_ET"/>
</dbReference>
<evidence type="ECO:0000313" key="9">
    <source>
        <dbReference type="EMBL" id="OKL49443.1"/>
    </source>
</evidence>
<name>A0A1Q5PPJ0_9ACTO</name>
<feature type="domain" description="Glutaredoxin" evidence="8">
    <location>
        <begin position="3"/>
        <end position="58"/>
    </location>
</feature>
<dbReference type="Pfam" id="PF00462">
    <property type="entry name" value="Glutaredoxin"/>
    <property type="match status" value="1"/>
</dbReference>
<dbReference type="RefSeq" id="WP_073708334.1">
    <property type="nucleotide sequence ID" value="NZ_MQSV01000001.1"/>
</dbReference>
<dbReference type="PANTHER" id="PTHR34386">
    <property type="entry name" value="GLUTAREDOXIN"/>
    <property type="match status" value="1"/>
</dbReference>
<dbReference type="GO" id="GO:0045454">
    <property type="term" value="P:cell redox homeostasis"/>
    <property type="evidence" value="ECO:0007669"/>
    <property type="project" value="InterPro"/>
</dbReference>
<keyword evidence="7" id="KW-0676">Redox-active center</keyword>
<comment type="caution">
    <text evidence="9">The sequence shown here is derived from an EMBL/GenBank/DDBJ whole genome shotgun (WGS) entry which is preliminary data.</text>
</comment>
<keyword evidence="5" id="KW-0249">Electron transport</keyword>
<comment type="function">
    <text evidence="1">Electron transport system for the ribonucleotide reductase system NrdEF.</text>
</comment>
<evidence type="ECO:0000256" key="2">
    <source>
        <dbReference type="ARBA" id="ARBA00007787"/>
    </source>
</evidence>